<dbReference type="Proteomes" id="UP000639772">
    <property type="component" value="Chromosome 3"/>
</dbReference>
<evidence type="ECO:0000313" key="5">
    <source>
        <dbReference type="Proteomes" id="UP000639772"/>
    </source>
</evidence>
<keyword evidence="2" id="KW-0732">Signal</keyword>
<evidence type="ECO:0000256" key="3">
    <source>
        <dbReference type="ARBA" id="ARBA00023180"/>
    </source>
</evidence>
<dbReference type="InterPro" id="IPR006918">
    <property type="entry name" value="COBRA_pln"/>
</dbReference>
<reference evidence="4 5" key="1">
    <citation type="journal article" date="2020" name="Nat. Food">
        <title>A phased Vanilla planifolia genome enables genetic improvement of flavour and production.</title>
        <authorList>
            <person name="Hasing T."/>
            <person name="Tang H."/>
            <person name="Brym M."/>
            <person name="Khazi F."/>
            <person name="Huang T."/>
            <person name="Chambers A.H."/>
        </authorList>
    </citation>
    <scope>NUCLEOTIDE SEQUENCE [LARGE SCALE GENOMIC DNA]</scope>
    <source>
        <tissue evidence="4">Leaf</tissue>
    </source>
</reference>
<dbReference type="GO" id="GO:0052324">
    <property type="term" value="P:plant-type cell wall cellulose biosynthetic process"/>
    <property type="evidence" value="ECO:0007669"/>
    <property type="project" value="TreeGrafter"/>
</dbReference>
<gene>
    <name evidence="4" type="ORF">HPP92_007687</name>
</gene>
<name>A0A835V7X9_VANPL</name>
<evidence type="ECO:0000313" key="4">
    <source>
        <dbReference type="EMBL" id="KAG0490824.1"/>
    </source>
</evidence>
<dbReference type="Pfam" id="PF04833">
    <property type="entry name" value="COBRA"/>
    <property type="match status" value="1"/>
</dbReference>
<dbReference type="GO" id="GO:0010215">
    <property type="term" value="P:cellulose microfibril organization"/>
    <property type="evidence" value="ECO:0007669"/>
    <property type="project" value="InterPro"/>
</dbReference>
<protein>
    <recommendedName>
        <fullName evidence="6">COBRA-like protein</fullName>
    </recommendedName>
</protein>
<comment type="caution">
    <text evidence="4">The sequence shown here is derived from an EMBL/GenBank/DDBJ whole genome shotgun (WGS) entry which is preliminary data.</text>
</comment>
<keyword evidence="3" id="KW-0325">Glycoprotein</keyword>
<dbReference type="GO" id="GO:0005886">
    <property type="term" value="C:plasma membrane"/>
    <property type="evidence" value="ECO:0007669"/>
    <property type="project" value="TreeGrafter"/>
</dbReference>
<organism evidence="4 5">
    <name type="scientific">Vanilla planifolia</name>
    <name type="common">Vanilla</name>
    <dbReference type="NCBI Taxonomy" id="51239"/>
    <lineage>
        <taxon>Eukaryota</taxon>
        <taxon>Viridiplantae</taxon>
        <taxon>Streptophyta</taxon>
        <taxon>Embryophyta</taxon>
        <taxon>Tracheophyta</taxon>
        <taxon>Spermatophyta</taxon>
        <taxon>Magnoliopsida</taxon>
        <taxon>Liliopsida</taxon>
        <taxon>Asparagales</taxon>
        <taxon>Orchidaceae</taxon>
        <taxon>Vanilloideae</taxon>
        <taxon>Vanilleae</taxon>
        <taxon>Vanilla</taxon>
    </lineage>
</organism>
<dbReference type="PANTHER" id="PTHR31673:SF23">
    <property type="entry name" value="COBRA-LIKE PROTEIN 4"/>
    <property type="match status" value="1"/>
</dbReference>
<dbReference type="AlphaFoldDB" id="A0A835V7X9"/>
<dbReference type="EMBL" id="JADCNM010000003">
    <property type="protein sequence ID" value="KAG0490824.1"/>
    <property type="molecule type" value="Genomic_DNA"/>
</dbReference>
<proteinExistence type="inferred from homology"/>
<sequence length="141" mass="15776">MEKTVCSIATAPAQKSLSCLLEKLRSSIILLLFALVFPCAVAYDPLDPTGNITIKWDVISWTPDGYVAMVTMNNYQMYRHIMSPGWTLGWAWAKKEVIWSMVGAQTTEQGDCSKFKGNIPIAAKRTPQLLICFLECHTTSR</sequence>
<dbReference type="OrthoDB" id="770027at2759"/>
<evidence type="ECO:0008006" key="6">
    <source>
        <dbReference type="Google" id="ProtNLM"/>
    </source>
</evidence>
<dbReference type="PANTHER" id="PTHR31673">
    <property type="entry name" value="PROTEIN COBRA"/>
    <property type="match status" value="1"/>
</dbReference>
<evidence type="ECO:0000256" key="2">
    <source>
        <dbReference type="ARBA" id="ARBA00022729"/>
    </source>
</evidence>
<comment type="similarity">
    <text evidence="1">Belongs to the COBRA family.</text>
</comment>
<evidence type="ECO:0000256" key="1">
    <source>
        <dbReference type="ARBA" id="ARBA00005507"/>
    </source>
</evidence>
<accession>A0A835V7X9</accession>